<reference evidence="1 2" key="1">
    <citation type="journal article" date="2020" name="Nat. Commun.">
        <title>Genome of Tripterygium wilfordii and identification of cytochrome P450 involved in triptolide biosynthesis.</title>
        <authorList>
            <person name="Tu L."/>
            <person name="Su P."/>
            <person name="Zhang Z."/>
            <person name="Gao L."/>
            <person name="Wang J."/>
            <person name="Hu T."/>
            <person name="Zhou J."/>
            <person name="Zhang Y."/>
            <person name="Zhao Y."/>
            <person name="Liu Y."/>
            <person name="Song Y."/>
            <person name="Tong Y."/>
            <person name="Lu Y."/>
            <person name="Yang J."/>
            <person name="Xu C."/>
            <person name="Jia M."/>
            <person name="Peters R.J."/>
            <person name="Huang L."/>
            <person name="Gao W."/>
        </authorList>
    </citation>
    <scope>NUCLEOTIDE SEQUENCE [LARGE SCALE GENOMIC DNA]</scope>
    <source>
        <strain evidence="2">cv. XIE 37</strain>
        <tissue evidence="1">Leaf</tissue>
    </source>
</reference>
<dbReference type="PANTHER" id="PTHR46035:SF1">
    <property type="entry name" value="TETRATRICOPEPTIDE REPEAT PROTEIN 4"/>
    <property type="match status" value="1"/>
</dbReference>
<keyword evidence="2" id="KW-1185">Reference proteome</keyword>
<dbReference type="GO" id="GO:0006457">
    <property type="term" value="P:protein folding"/>
    <property type="evidence" value="ECO:0007669"/>
    <property type="project" value="TreeGrafter"/>
</dbReference>
<dbReference type="FunCoup" id="A0A7J7CYQ1">
    <property type="interactions" value="1818"/>
</dbReference>
<dbReference type="GO" id="GO:0005829">
    <property type="term" value="C:cytosol"/>
    <property type="evidence" value="ECO:0007669"/>
    <property type="project" value="TreeGrafter"/>
</dbReference>
<organism evidence="1 2">
    <name type="scientific">Tripterygium wilfordii</name>
    <name type="common">Thunder God vine</name>
    <dbReference type="NCBI Taxonomy" id="458696"/>
    <lineage>
        <taxon>Eukaryota</taxon>
        <taxon>Viridiplantae</taxon>
        <taxon>Streptophyta</taxon>
        <taxon>Embryophyta</taxon>
        <taxon>Tracheophyta</taxon>
        <taxon>Spermatophyta</taxon>
        <taxon>Magnoliopsida</taxon>
        <taxon>eudicotyledons</taxon>
        <taxon>Gunneridae</taxon>
        <taxon>Pentapetalae</taxon>
        <taxon>rosids</taxon>
        <taxon>fabids</taxon>
        <taxon>Celastrales</taxon>
        <taxon>Celastraceae</taxon>
        <taxon>Tripterygium</taxon>
    </lineage>
</organism>
<dbReference type="EMBL" id="JAAARO010000012">
    <property type="protein sequence ID" value="KAF5739235.1"/>
    <property type="molecule type" value="Genomic_DNA"/>
</dbReference>
<gene>
    <name evidence="1" type="ORF">HS088_TW12G00437</name>
</gene>
<dbReference type="Gene3D" id="1.25.40.10">
    <property type="entry name" value="Tetratricopeptide repeat domain"/>
    <property type="match status" value="1"/>
</dbReference>
<dbReference type="InParanoid" id="A0A7J7CYQ1"/>
<name>A0A7J7CYQ1_TRIWF</name>
<evidence type="ECO:0000313" key="1">
    <source>
        <dbReference type="EMBL" id="KAF5739235.1"/>
    </source>
</evidence>
<dbReference type="GO" id="GO:0030544">
    <property type="term" value="F:Hsp70 protein binding"/>
    <property type="evidence" value="ECO:0007669"/>
    <property type="project" value="TreeGrafter"/>
</dbReference>
<comment type="caution">
    <text evidence="1">The sequence shown here is derived from an EMBL/GenBank/DDBJ whole genome shotgun (WGS) entry which is preliminary data.</text>
</comment>
<dbReference type="GO" id="GO:0051879">
    <property type="term" value="F:Hsp90 protein binding"/>
    <property type="evidence" value="ECO:0007669"/>
    <property type="project" value="TreeGrafter"/>
</dbReference>
<dbReference type="AlphaFoldDB" id="A0A7J7CYQ1"/>
<dbReference type="SUPFAM" id="SSF48452">
    <property type="entry name" value="TPR-like"/>
    <property type="match status" value="1"/>
</dbReference>
<dbReference type="Proteomes" id="UP000593562">
    <property type="component" value="Unassembled WGS sequence"/>
</dbReference>
<proteinExistence type="predicted"/>
<accession>A0A7J7CYQ1</accession>
<dbReference type="PANTHER" id="PTHR46035">
    <property type="entry name" value="TETRATRICOPEPTIDE REPEAT PROTEIN 4"/>
    <property type="match status" value="1"/>
</dbReference>
<dbReference type="InterPro" id="IPR011990">
    <property type="entry name" value="TPR-like_helical_dom_sf"/>
</dbReference>
<dbReference type="GO" id="GO:0005634">
    <property type="term" value="C:nucleus"/>
    <property type="evidence" value="ECO:0007669"/>
    <property type="project" value="TreeGrafter"/>
</dbReference>
<evidence type="ECO:0000313" key="2">
    <source>
        <dbReference type="Proteomes" id="UP000593562"/>
    </source>
</evidence>
<sequence>MEKHSKERRNEYVKMGKKHYSDATECYTRAISQKVLSEAGNSALYLATKAALAMNLLAEAKSYCEKGLEHDPNNEELGKLLRQIDSRKL</sequence>
<protein>
    <submittedName>
        <fullName evidence="1">Tetratricopeptide repeat protein 4-like protein</fullName>
    </submittedName>
</protein>